<dbReference type="EMBL" id="UYRU01077542">
    <property type="protein sequence ID" value="VDN28211.1"/>
    <property type="molecule type" value="Genomic_DNA"/>
</dbReference>
<keyword evidence="5" id="KW-0030">Aminoacyl-tRNA synthetase</keyword>
<dbReference type="Gene3D" id="3.30.930.10">
    <property type="entry name" value="Bira Bifunctional Protein, Domain 2"/>
    <property type="match status" value="1"/>
</dbReference>
<dbReference type="OrthoDB" id="1931232at2759"/>
<sequence>MVQSTKSDVGATPDDSGEEHTDVHLTVSAQLHLEALALGMGRVYTLSPTFRAEPSHSRFHLAEFLMLEAESVLLDCTDVLCTEMEAIVASIASSYLEKIDARASEMPVRPLLCFTVLFFHLCYRDLMQYILMPLLEAARIVHARILVSNRLQLGYSVVYLRAAD</sequence>
<keyword evidence="4" id="KW-0648">Protein biosynthesis</keyword>
<keyword evidence="3" id="KW-0067">ATP-binding</keyword>
<keyword evidence="1" id="KW-0436">Ligase</keyword>
<dbReference type="GO" id="GO:0006421">
    <property type="term" value="P:asparaginyl-tRNA aminoacylation"/>
    <property type="evidence" value="ECO:0007669"/>
    <property type="project" value="TreeGrafter"/>
</dbReference>
<organism evidence="8 9">
    <name type="scientific">Dibothriocephalus latus</name>
    <name type="common">Fish tapeworm</name>
    <name type="synonym">Diphyllobothrium latum</name>
    <dbReference type="NCBI Taxonomy" id="60516"/>
    <lineage>
        <taxon>Eukaryota</taxon>
        <taxon>Metazoa</taxon>
        <taxon>Spiralia</taxon>
        <taxon>Lophotrochozoa</taxon>
        <taxon>Platyhelminthes</taxon>
        <taxon>Cestoda</taxon>
        <taxon>Eucestoda</taxon>
        <taxon>Diphyllobothriidea</taxon>
        <taxon>Diphyllobothriidae</taxon>
        <taxon>Dibothriocephalus</taxon>
    </lineage>
</organism>
<evidence type="ECO:0000256" key="4">
    <source>
        <dbReference type="ARBA" id="ARBA00022917"/>
    </source>
</evidence>
<dbReference type="GO" id="GO:0004816">
    <property type="term" value="F:asparagine-tRNA ligase activity"/>
    <property type="evidence" value="ECO:0007669"/>
    <property type="project" value="TreeGrafter"/>
</dbReference>
<evidence type="ECO:0000313" key="9">
    <source>
        <dbReference type="Proteomes" id="UP000281553"/>
    </source>
</evidence>
<feature type="region of interest" description="Disordered" evidence="6">
    <location>
        <begin position="1"/>
        <end position="21"/>
    </location>
</feature>
<evidence type="ECO:0000256" key="2">
    <source>
        <dbReference type="ARBA" id="ARBA00022741"/>
    </source>
</evidence>
<dbReference type="GO" id="GO:0005524">
    <property type="term" value="F:ATP binding"/>
    <property type="evidence" value="ECO:0007669"/>
    <property type="project" value="UniProtKB-KW"/>
</dbReference>
<dbReference type="SUPFAM" id="SSF55681">
    <property type="entry name" value="Class II aaRS and biotin synthetases"/>
    <property type="match status" value="1"/>
</dbReference>
<dbReference type="AlphaFoldDB" id="A0A3P7NA04"/>
<protein>
    <recommendedName>
        <fullName evidence="7">Aminoacyl-tRNA synthetase class II (D/K/N) domain-containing protein</fullName>
    </recommendedName>
</protein>
<evidence type="ECO:0000256" key="6">
    <source>
        <dbReference type="SAM" id="MobiDB-lite"/>
    </source>
</evidence>
<keyword evidence="9" id="KW-1185">Reference proteome</keyword>
<dbReference type="InterPro" id="IPR045864">
    <property type="entry name" value="aa-tRNA-synth_II/BPL/LPL"/>
</dbReference>
<gene>
    <name evidence="8" type="ORF">DILT_LOCUS15138</name>
</gene>
<dbReference type="PANTHER" id="PTHR22594">
    <property type="entry name" value="ASPARTYL/LYSYL-TRNA SYNTHETASE"/>
    <property type="match status" value="1"/>
</dbReference>
<evidence type="ECO:0000256" key="5">
    <source>
        <dbReference type="ARBA" id="ARBA00023146"/>
    </source>
</evidence>
<accession>A0A3P7NA04</accession>
<evidence type="ECO:0000256" key="3">
    <source>
        <dbReference type="ARBA" id="ARBA00022840"/>
    </source>
</evidence>
<name>A0A3P7NA04_DIBLA</name>
<evidence type="ECO:0000256" key="1">
    <source>
        <dbReference type="ARBA" id="ARBA00022598"/>
    </source>
</evidence>
<feature type="domain" description="Aminoacyl-tRNA synthetase class II (D/K/N)" evidence="7">
    <location>
        <begin position="24"/>
        <end position="113"/>
    </location>
</feature>
<dbReference type="GO" id="GO:0005739">
    <property type="term" value="C:mitochondrion"/>
    <property type="evidence" value="ECO:0007669"/>
    <property type="project" value="TreeGrafter"/>
</dbReference>
<evidence type="ECO:0000313" key="8">
    <source>
        <dbReference type="EMBL" id="VDN28211.1"/>
    </source>
</evidence>
<reference evidence="8 9" key="1">
    <citation type="submission" date="2018-11" db="EMBL/GenBank/DDBJ databases">
        <authorList>
            <consortium name="Pathogen Informatics"/>
        </authorList>
    </citation>
    <scope>NUCLEOTIDE SEQUENCE [LARGE SCALE GENOMIC DNA]</scope>
</reference>
<proteinExistence type="predicted"/>
<dbReference type="InterPro" id="IPR004364">
    <property type="entry name" value="Aa-tRNA-synt_II"/>
</dbReference>
<keyword evidence="2" id="KW-0547">Nucleotide-binding</keyword>
<dbReference type="PANTHER" id="PTHR22594:SF34">
    <property type="entry name" value="ASPARAGINE--TRNA LIGASE, MITOCHONDRIAL-RELATED"/>
    <property type="match status" value="1"/>
</dbReference>
<dbReference type="Pfam" id="PF00152">
    <property type="entry name" value="tRNA-synt_2"/>
    <property type="match status" value="1"/>
</dbReference>
<evidence type="ECO:0000259" key="7">
    <source>
        <dbReference type="Pfam" id="PF00152"/>
    </source>
</evidence>
<dbReference type="Proteomes" id="UP000281553">
    <property type="component" value="Unassembled WGS sequence"/>
</dbReference>